<gene>
    <name evidence="1" type="ORF">WMO66_01055</name>
</gene>
<dbReference type="Proteomes" id="UP001491552">
    <property type="component" value="Unassembled WGS sequence"/>
</dbReference>
<evidence type="ECO:0000313" key="1">
    <source>
        <dbReference type="EMBL" id="MEQ2509845.1"/>
    </source>
</evidence>
<proteinExistence type="predicted"/>
<organism evidence="1 2">
    <name type="scientific">Faecousia intestinalis</name>
    <dbReference type="NCBI Taxonomy" id="3133167"/>
    <lineage>
        <taxon>Bacteria</taxon>
        <taxon>Bacillati</taxon>
        <taxon>Bacillota</taxon>
        <taxon>Clostridia</taxon>
        <taxon>Eubacteriales</taxon>
        <taxon>Oscillospiraceae</taxon>
        <taxon>Faecousia</taxon>
    </lineage>
</organism>
<comment type="caution">
    <text evidence="1">The sequence shown here is derived from an EMBL/GenBank/DDBJ whole genome shotgun (WGS) entry which is preliminary data.</text>
</comment>
<sequence>MRPEDLYDAFHEIDDDLLKPLPEAAPRRHPALRWGALAACALLAAGGLLWLRPWKNAAPQSSLAVPTLASEPTAGEPSAAGEPAIPEPAELVYGTELFAAAADISYPEGYFIRTLSEAQLASIWGQETLWLTDAENEVIYDGSGVPWIVRLTVQTADGTLTAELSPEHLPPACLAEPAEETCEVFGVPVAAAAGPSHAVVSFVRGEGADAVGMRITMEGELPPLQELAARLVTQSLEPDGVLQLHQLETADIPVWRSEQLDEEAAYADERFGCYLPTAVALPFDRAHRELGEGRDWLTASWSADVQNLTVTVSHPSEIPTLVHADETARYDLRLPEDGAAVDPDARNFPVFYREELTRDVLAARLWQGDFAGCSGASFGVLEPDGTLLEISVYAQDPLALLGFLLDG</sequence>
<keyword evidence="2" id="KW-1185">Reference proteome</keyword>
<reference evidence="1 2" key="1">
    <citation type="submission" date="2024-03" db="EMBL/GenBank/DDBJ databases">
        <title>Human intestinal bacterial collection.</title>
        <authorList>
            <person name="Pauvert C."/>
            <person name="Hitch T.C.A."/>
            <person name="Clavel T."/>
        </authorList>
    </citation>
    <scope>NUCLEOTIDE SEQUENCE [LARGE SCALE GENOMIC DNA]</scope>
    <source>
        <strain evidence="1 2">CLA-AA-H192</strain>
    </source>
</reference>
<name>A0ABV1G359_9FIRM</name>
<evidence type="ECO:0000313" key="2">
    <source>
        <dbReference type="Proteomes" id="UP001491552"/>
    </source>
</evidence>
<dbReference type="EMBL" id="JBBMFF010000071">
    <property type="protein sequence ID" value="MEQ2509845.1"/>
    <property type="molecule type" value="Genomic_DNA"/>
</dbReference>
<accession>A0ABV1G359</accession>
<protein>
    <submittedName>
        <fullName evidence="1">Uncharacterized protein</fullName>
    </submittedName>
</protein>
<dbReference type="RefSeq" id="WP_349134554.1">
    <property type="nucleotide sequence ID" value="NZ_JBBMFF010000071.1"/>
</dbReference>